<sequence>MKTIRLVLISLGLAGTLVGADAEPITAVPTPTNVVVQTTVSELASGYAAAVSQMSLKSLVIYFQGDGKIVSVRGIRSTKALGGVLLVTFSSGDMLAINAERIVLITDGTRSPQG</sequence>
<keyword evidence="3" id="KW-1185">Reference proteome</keyword>
<feature type="signal peptide" evidence="1">
    <location>
        <begin position="1"/>
        <end position="22"/>
    </location>
</feature>
<name>A0A4Q1CAB1_9BACT</name>
<evidence type="ECO:0000313" key="3">
    <source>
        <dbReference type="Proteomes" id="UP000290218"/>
    </source>
</evidence>
<proteinExistence type="predicted"/>
<feature type="chain" id="PRO_5020660937" evidence="1">
    <location>
        <begin position="23"/>
        <end position="114"/>
    </location>
</feature>
<evidence type="ECO:0000313" key="2">
    <source>
        <dbReference type="EMBL" id="RXK55792.1"/>
    </source>
</evidence>
<comment type="caution">
    <text evidence="2">The sequence shown here is derived from an EMBL/GenBank/DDBJ whole genome shotgun (WGS) entry which is preliminary data.</text>
</comment>
<protein>
    <submittedName>
        <fullName evidence="2">Uncharacterized protein</fullName>
    </submittedName>
</protein>
<keyword evidence="1" id="KW-0732">Signal</keyword>
<dbReference type="RefSeq" id="WP_129047157.1">
    <property type="nucleotide sequence ID" value="NZ_SDHX01000001.1"/>
</dbReference>
<dbReference type="OrthoDB" id="9909320at2"/>
<organism evidence="2 3">
    <name type="scientific">Oleiharenicola lentus</name>
    <dbReference type="NCBI Taxonomy" id="2508720"/>
    <lineage>
        <taxon>Bacteria</taxon>
        <taxon>Pseudomonadati</taxon>
        <taxon>Verrucomicrobiota</taxon>
        <taxon>Opitutia</taxon>
        <taxon>Opitutales</taxon>
        <taxon>Opitutaceae</taxon>
        <taxon>Oleiharenicola</taxon>
    </lineage>
</organism>
<accession>A0A4Q1CAB1</accession>
<dbReference type="AlphaFoldDB" id="A0A4Q1CAB1"/>
<dbReference type="EMBL" id="SDHX01000001">
    <property type="protein sequence ID" value="RXK55792.1"/>
    <property type="molecule type" value="Genomic_DNA"/>
</dbReference>
<reference evidence="2 3" key="1">
    <citation type="submission" date="2019-01" db="EMBL/GenBank/DDBJ databases">
        <title>Lacunisphaera sp. strain TWA-58.</title>
        <authorList>
            <person name="Chen W.-M."/>
        </authorList>
    </citation>
    <scope>NUCLEOTIDE SEQUENCE [LARGE SCALE GENOMIC DNA]</scope>
    <source>
        <strain evidence="2 3">TWA-58</strain>
    </source>
</reference>
<dbReference type="Proteomes" id="UP000290218">
    <property type="component" value="Unassembled WGS sequence"/>
</dbReference>
<evidence type="ECO:0000256" key="1">
    <source>
        <dbReference type="SAM" id="SignalP"/>
    </source>
</evidence>
<gene>
    <name evidence="2" type="ORF">ESB00_07875</name>
</gene>